<evidence type="ECO:0000313" key="2">
    <source>
        <dbReference type="Proteomes" id="UP001157418"/>
    </source>
</evidence>
<evidence type="ECO:0000313" key="1">
    <source>
        <dbReference type="EMBL" id="CAH1412446.1"/>
    </source>
</evidence>
<dbReference type="InterPro" id="IPR052573">
    <property type="entry name" value="DnaJ_C_subfamily_28"/>
</dbReference>
<sequence>MSSIDALHCHHRSRIKIPFVDPLYHKPISTEDPPQIDRLNNVVATSFFPLVVPCPNSRPRDLYLVIFDYQLTKQCRGRILYHCCASSSSDDTSATVGKPKKKTHDRLSGVIDAVNDRKLLPELRGQRNNIRSETDIINVVEQRIWHLMEECQFDNLQGKGKPLNLNNNRHAGESGFRFFFYYLLCLGTSIGRINYDLV</sequence>
<comment type="caution">
    <text evidence="1">The sequence shown here is derived from an EMBL/GenBank/DDBJ whole genome shotgun (WGS) entry which is preliminary data.</text>
</comment>
<dbReference type="EMBL" id="CAKMRJ010000001">
    <property type="protein sequence ID" value="CAH1412446.1"/>
    <property type="molecule type" value="Genomic_DNA"/>
</dbReference>
<protein>
    <submittedName>
        <fullName evidence="1">Uncharacterized protein</fullName>
    </submittedName>
</protein>
<dbReference type="Proteomes" id="UP001157418">
    <property type="component" value="Unassembled WGS sequence"/>
</dbReference>
<dbReference type="AlphaFoldDB" id="A0AAU9LCI8"/>
<gene>
    <name evidence="1" type="ORF">LVIROSA_LOCUS461</name>
</gene>
<organism evidence="1 2">
    <name type="scientific">Lactuca virosa</name>
    <dbReference type="NCBI Taxonomy" id="75947"/>
    <lineage>
        <taxon>Eukaryota</taxon>
        <taxon>Viridiplantae</taxon>
        <taxon>Streptophyta</taxon>
        <taxon>Embryophyta</taxon>
        <taxon>Tracheophyta</taxon>
        <taxon>Spermatophyta</taxon>
        <taxon>Magnoliopsida</taxon>
        <taxon>eudicotyledons</taxon>
        <taxon>Gunneridae</taxon>
        <taxon>Pentapetalae</taxon>
        <taxon>asterids</taxon>
        <taxon>campanulids</taxon>
        <taxon>Asterales</taxon>
        <taxon>Asteraceae</taxon>
        <taxon>Cichorioideae</taxon>
        <taxon>Cichorieae</taxon>
        <taxon>Lactucinae</taxon>
        <taxon>Lactuca</taxon>
    </lineage>
</organism>
<keyword evidence="2" id="KW-1185">Reference proteome</keyword>
<dbReference type="PANTHER" id="PTHR39158:SF1">
    <property type="entry name" value="DNAJ HOMOLOG SUBFAMILY C MEMBER 28"/>
    <property type="match status" value="1"/>
</dbReference>
<reference evidence="1 2" key="1">
    <citation type="submission" date="2022-01" db="EMBL/GenBank/DDBJ databases">
        <authorList>
            <person name="Xiong W."/>
            <person name="Schranz E."/>
        </authorList>
    </citation>
    <scope>NUCLEOTIDE SEQUENCE [LARGE SCALE GENOMIC DNA]</scope>
</reference>
<proteinExistence type="predicted"/>
<accession>A0AAU9LCI8</accession>
<name>A0AAU9LCI8_9ASTR</name>
<dbReference type="PANTHER" id="PTHR39158">
    <property type="entry name" value="OS08G0560600 PROTEIN"/>
    <property type="match status" value="1"/>
</dbReference>